<keyword evidence="3" id="KW-1185">Reference proteome</keyword>
<dbReference type="AlphaFoldDB" id="A0A411HFE1"/>
<gene>
    <name evidence="2" type="ORF">ELE36_01770</name>
</gene>
<sequence length="348" mass="36024">MNLRRLLAPLMLLSFALLGANANAAVIVIINNDMAGVGFNDTTPKTPEGGNPGTTLGAQRLYLFQAVAREWGALLKSNLIIRIIASFDSLPCSSGSGVLGEAGPTSFITLVPTPPSGHANTFYAEALAESLLGADGNSGAADIQASFNSSIDNGCIAAGTRFYYGVNPATPIPSGTFGLYPTVLHELGHGLGFLTLVCTDASGCGSGQPQGSLSSAGIPDIWTYFLASSTNTGLLWKDMTNAQRAAGVTSDPNLVWLGANVTADLATFAPTSAGTNGGHMRMFAPATVQPGSSVSHFSSAAVSPNLLMEPVLQSGVFNNTDLTYSLLKDIGWQVRPRDTIFADSFDAI</sequence>
<dbReference type="SUPFAM" id="SSF55486">
    <property type="entry name" value="Metalloproteases ('zincins'), catalytic domain"/>
    <property type="match status" value="1"/>
</dbReference>
<keyword evidence="1" id="KW-0732">Signal</keyword>
<name>A0A411HFE1_9GAMM</name>
<dbReference type="OrthoDB" id="614750at2"/>
<accession>A0A411HFE1</accession>
<feature type="signal peptide" evidence="1">
    <location>
        <begin position="1"/>
        <end position="24"/>
    </location>
</feature>
<evidence type="ECO:0008006" key="4">
    <source>
        <dbReference type="Google" id="ProtNLM"/>
    </source>
</evidence>
<evidence type="ECO:0000256" key="1">
    <source>
        <dbReference type="SAM" id="SignalP"/>
    </source>
</evidence>
<protein>
    <recommendedName>
        <fullName evidence="4">Peptidase</fullName>
    </recommendedName>
</protein>
<reference evidence="2 3" key="1">
    <citation type="submission" date="2019-01" db="EMBL/GenBank/DDBJ databases">
        <title>Pseudolysobacter antarctica gen. nov., sp. nov., isolated from Fildes Peninsula, Antarctica.</title>
        <authorList>
            <person name="Wei Z."/>
            <person name="Peng F."/>
        </authorList>
    </citation>
    <scope>NUCLEOTIDE SEQUENCE [LARGE SCALE GENOMIC DNA]</scope>
    <source>
        <strain evidence="2 3">AQ6-296</strain>
    </source>
</reference>
<dbReference type="EMBL" id="CP035704">
    <property type="protein sequence ID" value="QBB69205.1"/>
    <property type="molecule type" value="Genomic_DNA"/>
</dbReference>
<dbReference type="Proteomes" id="UP000291562">
    <property type="component" value="Chromosome"/>
</dbReference>
<evidence type="ECO:0000313" key="3">
    <source>
        <dbReference type="Proteomes" id="UP000291562"/>
    </source>
</evidence>
<dbReference type="RefSeq" id="WP_129831461.1">
    <property type="nucleotide sequence ID" value="NZ_CP035704.1"/>
</dbReference>
<feature type="chain" id="PRO_5019209363" description="Peptidase" evidence="1">
    <location>
        <begin position="25"/>
        <end position="348"/>
    </location>
</feature>
<dbReference type="KEGG" id="xbc:ELE36_01770"/>
<proteinExistence type="predicted"/>
<organism evidence="2 3">
    <name type="scientific">Pseudolysobacter antarcticus</name>
    <dbReference type="NCBI Taxonomy" id="2511995"/>
    <lineage>
        <taxon>Bacteria</taxon>
        <taxon>Pseudomonadati</taxon>
        <taxon>Pseudomonadota</taxon>
        <taxon>Gammaproteobacteria</taxon>
        <taxon>Lysobacterales</taxon>
        <taxon>Rhodanobacteraceae</taxon>
        <taxon>Pseudolysobacter</taxon>
    </lineage>
</organism>
<evidence type="ECO:0000313" key="2">
    <source>
        <dbReference type="EMBL" id="QBB69205.1"/>
    </source>
</evidence>